<dbReference type="PANTHER" id="PTHR48201:SF12">
    <property type="entry name" value="AMINOTRANSFERASE-LIKE PLANT MOBILE DOMAIN-CONTAINING PROTEIN"/>
    <property type="match status" value="1"/>
</dbReference>
<protein>
    <recommendedName>
        <fullName evidence="1">DUF7745 domain-containing protein</fullName>
    </recommendedName>
</protein>
<evidence type="ECO:0000259" key="1">
    <source>
        <dbReference type="Pfam" id="PF24924"/>
    </source>
</evidence>
<evidence type="ECO:0000313" key="3">
    <source>
        <dbReference type="Proteomes" id="UP001058974"/>
    </source>
</evidence>
<comment type="caution">
    <text evidence="2">The sequence shown here is derived from an EMBL/GenBank/DDBJ whole genome shotgun (WGS) entry which is preliminary data.</text>
</comment>
<sequence>MGSNKKNTLPLKFKLTRVDTLLAFSNKITPCKKNNFICRYGQILDLLTTFVDVSSFVALSQYYDPPLRCFTFKDFQLVPTIEEYEMLLGWYVKDHLSFTNLGEMLIPESVVEAFHLFVKETEKVRGNNHRWFELDVKEKKALRDESDLEIQKLNLSLHDINGKVEVEHRLKKETIRVSYITPLVWREKCHKVELATLSVEHWRDHFSVMKNESLGWLNEKTHMNGLLDTYVGYINLLQPAATMY</sequence>
<gene>
    <name evidence="2" type="ORF">KIW84_062557</name>
</gene>
<accession>A0A9D4W7D6</accession>
<evidence type="ECO:0000313" key="2">
    <source>
        <dbReference type="EMBL" id="KAI5396392.1"/>
    </source>
</evidence>
<reference evidence="2 3" key="1">
    <citation type="journal article" date="2022" name="Nat. Genet.">
        <title>Improved pea reference genome and pan-genome highlight genomic features and evolutionary characteristics.</title>
        <authorList>
            <person name="Yang T."/>
            <person name="Liu R."/>
            <person name="Luo Y."/>
            <person name="Hu S."/>
            <person name="Wang D."/>
            <person name="Wang C."/>
            <person name="Pandey M.K."/>
            <person name="Ge S."/>
            <person name="Xu Q."/>
            <person name="Li N."/>
            <person name="Li G."/>
            <person name="Huang Y."/>
            <person name="Saxena R.K."/>
            <person name="Ji Y."/>
            <person name="Li M."/>
            <person name="Yan X."/>
            <person name="He Y."/>
            <person name="Liu Y."/>
            <person name="Wang X."/>
            <person name="Xiang C."/>
            <person name="Varshney R.K."/>
            <person name="Ding H."/>
            <person name="Gao S."/>
            <person name="Zong X."/>
        </authorList>
    </citation>
    <scope>NUCLEOTIDE SEQUENCE [LARGE SCALE GENOMIC DNA]</scope>
    <source>
        <strain evidence="2 3">cv. Zhongwan 6</strain>
    </source>
</reference>
<organism evidence="2 3">
    <name type="scientific">Pisum sativum</name>
    <name type="common">Garden pea</name>
    <name type="synonym">Lathyrus oleraceus</name>
    <dbReference type="NCBI Taxonomy" id="3888"/>
    <lineage>
        <taxon>Eukaryota</taxon>
        <taxon>Viridiplantae</taxon>
        <taxon>Streptophyta</taxon>
        <taxon>Embryophyta</taxon>
        <taxon>Tracheophyta</taxon>
        <taxon>Spermatophyta</taxon>
        <taxon>Magnoliopsida</taxon>
        <taxon>eudicotyledons</taxon>
        <taxon>Gunneridae</taxon>
        <taxon>Pentapetalae</taxon>
        <taxon>rosids</taxon>
        <taxon>fabids</taxon>
        <taxon>Fabales</taxon>
        <taxon>Fabaceae</taxon>
        <taxon>Papilionoideae</taxon>
        <taxon>50 kb inversion clade</taxon>
        <taxon>NPAAA clade</taxon>
        <taxon>Hologalegina</taxon>
        <taxon>IRL clade</taxon>
        <taxon>Fabeae</taxon>
        <taxon>Lathyrus</taxon>
    </lineage>
</organism>
<keyword evidence="3" id="KW-1185">Reference proteome</keyword>
<dbReference type="AlphaFoldDB" id="A0A9D4W7D6"/>
<dbReference type="Pfam" id="PF24924">
    <property type="entry name" value="DUF7745"/>
    <property type="match status" value="1"/>
</dbReference>
<feature type="domain" description="DUF7745" evidence="1">
    <location>
        <begin position="22"/>
        <end position="142"/>
    </location>
</feature>
<dbReference type="Gramene" id="Psat06G0255700-T1">
    <property type="protein sequence ID" value="KAI5396392.1"/>
    <property type="gene ID" value="KIW84_062557"/>
</dbReference>
<dbReference type="EMBL" id="JAMSHJ010000006">
    <property type="protein sequence ID" value="KAI5396392.1"/>
    <property type="molecule type" value="Genomic_DNA"/>
</dbReference>
<proteinExistence type="predicted"/>
<name>A0A9D4W7D6_PEA</name>
<dbReference type="PANTHER" id="PTHR48201">
    <property type="entry name" value="PROTEIN, PUTATIVE-RELATED"/>
    <property type="match status" value="1"/>
</dbReference>
<dbReference type="Proteomes" id="UP001058974">
    <property type="component" value="Chromosome 6"/>
</dbReference>
<dbReference type="InterPro" id="IPR056647">
    <property type="entry name" value="DUF7745"/>
</dbReference>